<gene>
    <name evidence="6" type="ORF">GYM46_09430</name>
</gene>
<dbReference type="InterPro" id="IPR011010">
    <property type="entry name" value="DNA_brk_join_enz"/>
</dbReference>
<dbReference type="GO" id="GO:0016987">
    <property type="term" value="F:sigma factor activity"/>
    <property type="evidence" value="ECO:0007669"/>
    <property type="project" value="InterPro"/>
</dbReference>
<name>A0AB37E8B6_9CAUL</name>
<dbReference type="Pfam" id="PF08281">
    <property type="entry name" value="Sigma70_r4_2"/>
    <property type="match status" value="1"/>
</dbReference>
<comment type="similarity">
    <text evidence="1">Belongs to the 'phage' integrase family.</text>
</comment>
<feature type="domain" description="Integrase DNA-binding" evidence="5">
    <location>
        <begin position="4"/>
        <end position="92"/>
    </location>
</feature>
<dbReference type="RefSeq" id="WP_008259777.1">
    <property type="nucleotide sequence ID" value="NZ_CP048751.1"/>
</dbReference>
<dbReference type="InterPro" id="IPR038488">
    <property type="entry name" value="Integrase_DNA-bd_sf"/>
</dbReference>
<dbReference type="InterPro" id="IPR013249">
    <property type="entry name" value="RNA_pol_sigma70_r4_t2"/>
</dbReference>
<evidence type="ECO:0000259" key="5">
    <source>
        <dbReference type="Pfam" id="PF13356"/>
    </source>
</evidence>
<dbReference type="AlphaFoldDB" id="A0AB37E8B6"/>
<dbReference type="InterPro" id="IPR025166">
    <property type="entry name" value="Integrase_DNA_bind_dom"/>
</dbReference>
<dbReference type="PANTHER" id="PTHR30629:SF2">
    <property type="entry name" value="PROPHAGE INTEGRASE INTS-RELATED"/>
    <property type="match status" value="1"/>
</dbReference>
<dbReference type="KEGG" id="bmed:GYM46_09430"/>
<dbReference type="Proteomes" id="UP000501325">
    <property type="component" value="Chromosome"/>
</dbReference>
<dbReference type="Pfam" id="PF13356">
    <property type="entry name" value="Arm-DNA-bind_3"/>
    <property type="match status" value="1"/>
</dbReference>
<evidence type="ECO:0000256" key="1">
    <source>
        <dbReference type="ARBA" id="ARBA00008857"/>
    </source>
</evidence>
<dbReference type="GO" id="GO:0015074">
    <property type="term" value="P:DNA integration"/>
    <property type="evidence" value="ECO:0007669"/>
    <property type="project" value="UniProtKB-KW"/>
</dbReference>
<dbReference type="EMBL" id="CP048751">
    <property type="protein sequence ID" value="QIH73148.1"/>
    <property type="molecule type" value="Genomic_DNA"/>
</dbReference>
<evidence type="ECO:0000256" key="3">
    <source>
        <dbReference type="ARBA" id="ARBA00023125"/>
    </source>
</evidence>
<feature type="domain" description="RNA polymerase sigma factor 70 region 4 type 2" evidence="4">
    <location>
        <begin position="171"/>
        <end position="224"/>
    </location>
</feature>
<sequence length="234" mass="26153">MGKLTKRIIEALDAKGGPDIFEWDSELRGFGVRARATGSKTYLVQYRNTEGRTRRLVLGKHGALTVHQARDLARQKLAAVARGEDPSEERRAMRNGLTVGELCDWYLEHARSGRILGRRRRPIKPATLDMDQSRIDTHIRPLLGSRSIKGLTALKVRRKRRARRGPPSGERQALIQAIAELPPEARDVFLLHRMAGLRYDEIGLHLNMSPVAVQAHLAEALALLNRSLAGIADT</sequence>
<accession>A0AB37E8B6</accession>
<dbReference type="SUPFAM" id="SSF88659">
    <property type="entry name" value="Sigma3 and sigma4 domains of RNA polymerase sigma factors"/>
    <property type="match status" value="1"/>
</dbReference>
<dbReference type="GO" id="GO:0006352">
    <property type="term" value="P:DNA-templated transcription initiation"/>
    <property type="evidence" value="ECO:0007669"/>
    <property type="project" value="InterPro"/>
</dbReference>
<protein>
    <submittedName>
        <fullName evidence="6">Integrase arm-type DNA-binding domain-containing protein</fullName>
    </submittedName>
</protein>
<dbReference type="GO" id="GO:0003677">
    <property type="term" value="F:DNA binding"/>
    <property type="evidence" value="ECO:0007669"/>
    <property type="project" value="UniProtKB-KW"/>
</dbReference>
<evidence type="ECO:0000259" key="4">
    <source>
        <dbReference type="Pfam" id="PF08281"/>
    </source>
</evidence>
<dbReference type="InterPro" id="IPR013324">
    <property type="entry name" value="RNA_pol_sigma_r3/r4-like"/>
</dbReference>
<dbReference type="Gene3D" id="1.10.10.10">
    <property type="entry name" value="Winged helix-like DNA-binding domain superfamily/Winged helix DNA-binding domain"/>
    <property type="match status" value="1"/>
</dbReference>
<dbReference type="Gene3D" id="3.30.160.390">
    <property type="entry name" value="Integrase, DNA-binding domain"/>
    <property type="match status" value="1"/>
</dbReference>
<keyword evidence="3 6" id="KW-0238">DNA-binding</keyword>
<evidence type="ECO:0000313" key="6">
    <source>
        <dbReference type="EMBL" id="QIH73148.1"/>
    </source>
</evidence>
<reference evidence="6 7" key="1">
    <citation type="submission" date="2020-01" db="EMBL/GenBank/DDBJ databases">
        <authorList>
            <person name="Wang S."/>
        </authorList>
    </citation>
    <scope>NUCLEOTIDE SEQUENCE [LARGE SCALE GENOMIC DNA]</scope>
    <source>
        <strain evidence="6 7">D151-2-6</strain>
    </source>
</reference>
<dbReference type="SUPFAM" id="SSF56349">
    <property type="entry name" value="DNA breaking-rejoining enzymes"/>
    <property type="match status" value="1"/>
</dbReference>
<dbReference type="InterPro" id="IPR050808">
    <property type="entry name" value="Phage_Integrase"/>
</dbReference>
<organism evidence="6 7">
    <name type="scientific">Brevundimonas mediterranea</name>
    <dbReference type="NCBI Taxonomy" id="74329"/>
    <lineage>
        <taxon>Bacteria</taxon>
        <taxon>Pseudomonadati</taxon>
        <taxon>Pseudomonadota</taxon>
        <taxon>Alphaproteobacteria</taxon>
        <taxon>Caulobacterales</taxon>
        <taxon>Caulobacteraceae</taxon>
        <taxon>Brevundimonas</taxon>
    </lineage>
</organism>
<dbReference type="PANTHER" id="PTHR30629">
    <property type="entry name" value="PROPHAGE INTEGRASE"/>
    <property type="match status" value="1"/>
</dbReference>
<keyword evidence="2" id="KW-0229">DNA integration</keyword>
<dbReference type="InterPro" id="IPR036388">
    <property type="entry name" value="WH-like_DNA-bd_sf"/>
</dbReference>
<evidence type="ECO:0000256" key="2">
    <source>
        <dbReference type="ARBA" id="ARBA00022908"/>
    </source>
</evidence>
<proteinExistence type="inferred from homology"/>
<dbReference type="Gene3D" id="1.10.150.130">
    <property type="match status" value="1"/>
</dbReference>
<evidence type="ECO:0000313" key="7">
    <source>
        <dbReference type="Proteomes" id="UP000501325"/>
    </source>
</evidence>
<dbReference type="InterPro" id="IPR010998">
    <property type="entry name" value="Integrase_recombinase_N"/>
</dbReference>